<dbReference type="RefSeq" id="WP_170083956.1">
    <property type="nucleotide sequence ID" value="NZ_WOWB01000001.1"/>
</dbReference>
<organism evidence="2 3">
    <name type="scientific">Haloarcula rubripromontorii</name>
    <dbReference type="NCBI Taxonomy" id="1705562"/>
    <lineage>
        <taxon>Archaea</taxon>
        <taxon>Methanobacteriati</taxon>
        <taxon>Methanobacteriota</taxon>
        <taxon>Stenosarchaea group</taxon>
        <taxon>Halobacteria</taxon>
        <taxon>Halobacteriales</taxon>
        <taxon>Haloarculaceae</taxon>
        <taxon>Haloarcula</taxon>
    </lineage>
</organism>
<reference evidence="2" key="1">
    <citation type="submission" date="2019-12" db="EMBL/GenBank/DDBJ databases">
        <title>The whole-genome sequencing of Haloarcula japonica strain pws8.</title>
        <authorList>
            <person name="Verma D.K."/>
            <person name="Gopal K."/>
            <person name="Prasad E.S."/>
        </authorList>
    </citation>
    <scope>NUCLEOTIDE SEQUENCE</scope>
    <source>
        <strain evidence="2">Pws8</strain>
    </source>
</reference>
<dbReference type="SUPFAM" id="SSF46785">
    <property type="entry name" value="Winged helix' DNA-binding domain"/>
    <property type="match status" value="1"/>
</dbReference>
<sequence length="89" mass="9934">MTDSNDEPEWLTDTDKDVLRVLGTELVLSPSIIAENTDHSRVSISRRLNTLQAGGLVEKVDRGKYRITYDGFEIVSEPAETPDDISPDE</sequence>
<dbReference type="Pfam" id="PF12802">
    <property type="entry name" value="MarR_2"/>
    <property type="match status" value="1"/>
</dbReference>
<protein>
    <submittedName>
        <fullName evidence="2">MarR family transcriptional regulator</fullName>
    </submittedName>
</protein>
<dbReference type="Proteomes" id="UP000610611">
    <property type="component" value="Unassembled WGS sequence"/>
</dbReference>
<evidence type="ECO:0000313" key="3">
    <source>
        <dbReference type="Proteomes" id="UP000610611"/>
    </source>
</evidence>
<accession>A0A847U4D7</accession>
<gene>
    <name evidence="2" type="ORF">GOC83_15380</name>
</gene>
<dbReference type="EMBL" id="WOWB01000001">
    <property type="protein sequence ID" value="NLV07516.1"/>
    <property type="molecule type" value="Genomic_DNA"/>
</dbReference>
<dbReference type="InterPro" id="IPR000835">
    <property type="entry name" value="HTH_MarR-typ"/>
</dbReference>
<comment type="caution">
    <text evidence="2">The sequence shown here is derived from an EMBL/GenBank/DDBJ whole genome shotgun (WGS) entry which is preliminary data.</text>
</comment>
<evidence type="ECO:0000313" key="2">
    <source>
        <dbReference type="EMBL" id="NLV07516.1"/>
    </source>
</evidence>
<dbReference type="AlphaFoldDB" id="A0A847U4D7"/>
<dbReference type="Gene3D" id="1.10.10.10">
    <property type="entry name" value="Winged helix-like DNA-binding domain superfamily/Winged helix DNA-binding domain"/>
    <property type="match status" value="1"/>
</dbReference>
<name>A0A847U4D7_9EURY</name>
<evidence type="ECO:0000259" key="1">
    <source>
        <dbReference type="Pfam" id="PF12802"/>
    </source>
</evidence>
<dbReference type="InterPro" id="IPR036388">
    <property type="entry name" value="WH-like_DNA-bd_sf"/>
</dbReference>
<proteinExistence type="predicted"/>
<dbReference type="GO" id="GO:0003700">
    <property type="term" value="F:DNA-binding transcription factor activity"/>
    <property type="evidence" value="ECO:0007669"/>
    <property type="project" value="InterPro"/>
</dbReference>
<feature type="domain" description="HTH marR-type" evidence="1">
    <location>
        <begin position="11"/>
        <end position="61"/>
    </location>
</feature>
<dbReference type="InterPro" id="IPR036390">
    <property type="entry name" value="WH_DNA-bd_sf"/>
</dbReference>